<dbReference type="Gene3D" id="2.160.20.10">
    <property type="entry name" value="Single-stranded right-handed beta-helix, Pectin lyase-like"/>
    <property type="match status" value="1"/>
</dbReference>
<evidence type="ECO:0000256" key="1">
    <source>
        <dbReference type="SAM" id="MobiDB-lite"/>
    </source>
</evidence>
<reference evidence="3 4" key="1">
    <citation type="submission" date="2021-12" db="EMBL/GenBank/DDBJ databases">
        <title>Discovery of the Pendulisporaceae a myxobacterial family with distinct sporulation behavior and unique specialized metabolism.</title>
        <authorList>
            <person name="Garcia R."/>
            <person name="Popoff A."/>
            <person name="Bader C.D."/>
            <person name="Loehr J."/>
            <person name="Walesch S."/>
            <person name="Walt C."/>
            <person name="Boldt J."/>
            <person name="Bunk B."/>
            <person name="Haeckl F.J.F.P.J."/>
            <person name="Gunesch A.P."/>
            <person name="Birkelbach J."/>
            <person name="Nuebel U."/>
            <person name="Pietschmann T."/>
            <person name="Bach T."/>
            <person name="Mueller R."/>
        </authorList>
    </citation>
    <scope>NUCLEOTIDE SEQUENCE [LARGE SCALE GENOMIC DNA]</scope>
    <source>
        <strain evidence="3 4">MSr12523</strain>
    </source>
</reference>
<protein>
    <recommendedName>
        <fullName evidence="5">PE-PGRS family protein</fullName>
    </recommendedName>
</protein>
<feature type="compositionally biased region" description="Basic and acidic residues" evidence="1">
    <location>
        <begin position="216"/>
        <end position="226"/>
    </location>
</feature>
<evidence type="ECO:0000313" key="4">
    <source>
        <dbReference type="Proteomes" id="UP001379533"/>
    </source>
</evidence>
<feature type="compositionally biased region" description="Low complexity" evidence="1">
    <location>
        <begin position="228"/>
        <end position="241"/>
    </location>
</feature>
<feature type="region of interest" description="Disordered" evidence="1">
    <location>
        <begin position="413"/>
        <end position="446"/>
    </location>
</feature>
<dbReference type="InterPro" id="IPR012334">
    <property type="entry name" value="Pectin_lyas_fold"/>
</dbReference>
<feature type="compositionally biased region" description="Polar residues" evidence="1">
    <location>
        <begin position="491"/>
        <end position="502"/>
    </location>
</feature>
<dbReference type="Proteomes" id="UP001379533">
    <property type="component" value="Chromosome"/>
</dbReference>
<evidence type="ECO:0008006" key="5">
    <source>
        <dbReference type="Google" id="ProtNLM"/>
    </source>
</evidence>
<dbReference type="SUPFAM" id="SSF51126">
    <property type="entry name" value="Pectin lyase-like"/>
    <property type="match status" value="1"/>
</dbReference>
<proteinExistence type="predicted"/>
<evidence type="ECO:0000256" key="2">
    <source>
        <dbReference type="SAM" id="SignalP"/>
    </source>
</evidence>
<organism evidence="3 4">
    <name type="scientific">Pendulispora brunnea</name>
    <dbReference type="NCBI Taxonomy" id="2905690"/>
    <lineage>
        <taxon>Bacteria</taxon>
        <taxon>Pseudomonadati</taxon>
        <taxon>Myxococcota</taxon>
        <taxon>Myxococcia</taxon>
        <taxon>Myxococcales</taxon>
        <taxon>Sorangiineae</taxon>
        <taxon>Pendulisporaceae</taxon>
        <taxon>Pendulispora</taxon>
    </lineage>
</organism>
<feature type="signal peptide" evidence="2">
    <location>
        <begin position="1"/>
        <end position="19"/>
    </location>
</feature>
<feature type="compositionally biased region" description="Gly residues" evidence="1">
    <location>
        <begin position="347"/>
        <end position="375"/>
    </location>
</feature>
<gene>
    <name evidence="3" type="ORF">LZC95_32585</name>
</gene>
<dbReference type="InterPro" id="IPR011050">
    <property type="entry name" value="Pectin_lyase_fold/virulence"/>
</dbReference>
<feature type="chain" id="PRO_5046252772" description="PE-PGRS family protein" evidence="2">
    <location>
        <begin position="20"/>
        <end position="538"/>
    </location>
</feature>
<name>A0ABZ2JXL9_9BACT</name>
<keyword evidence="4" id="KW-1185">Reference proteome</keyword>
<feature type="compositionally biased region" description="Gly residues" evidence="1">
    <location>
        <begin position="416"/>
        <end position="446"/>
    </location>
</feature>
<feature type="region of interest" description="Disordered" evidence="1">
    <location>
        <begin position="341"/>
        <end position="375"/>
    </location>
</feature>
<feature type="region of interest" description="Disordered" evidence="1">
    <location>
        <begin position="212"/>
        <end position="302"/>
    </location>
</feature>
<dbReference type="EMBL" id="CP089982">
    <property type="protein sequence ID" value="WXA91181.1"/>
    <property type="molecule type" value="Genomic_DNA"/>
</dbReference>
<accession>A0ABZ2JXL9</accession>
<dbReference type="RefSeq" id="WP_394841801.1">
    <property type="nucleotide sequence ID" value="NZ_CP089982.1"/>
</dbReference>
<dbReference type="PROSITE" id="PS51257">
    <property type="entry name" value="PROKAR_LIPOPROTEIN"/>
    <property type="match status" value="1"/>
</dbReference>
<feature type="region of interest" description="Disordered" evidence="1">
    <location>
        <begin position="468"/>
        <end position="527"/>
    </location>
</feature>
<evidence type="ECO:0000313" key="3">
    <source>
        <dbReference type="EMBL" id="WXA91181.1"/>
    </source>
</evidence>
<sequence length="538" mass="51268">MRAWYVASSLIAVAGIAAASFIACDTSEDCTFSANGCGGGRDAGFDSNPQQWPAGCIPAADPGDSLPCVDESVALFVAPKDKGGSEGGAGTKTSPISTLRAALDKVGVRPRIYVCGGNYEEAVTINHRVSIFGGFDCSGGNWTVPKNAPLATNIAPSAVGTPALTIQAVSEAITLMDMSFTSKDATAAGGNSIAGWVTQSSDVTFKRVTFTAGAGKDGDPKDEPKITDPAPAKDGIDADAGAPGGEQPNDCSALKAGNNRSVGAPGGDKGETGAARGGDGGIGLPQIQPPNPNDNFNGVGGQGLASGDVCTSVPGARNGSLGVGGAKTPVTGPLGTVAQDGYHGVDGLKGGDGQTAQGGGGGGGQVGTSGGGGGGAGGCGGQGGAGAQAGGSSIALLVYKTKVHLFQSKLAAAAPGKGGHGGKGQKGQEGGGGSRPLGGGCGGGPGGHGGGGAGGNGGAGGSSIGLAYGGDPSAAPEIDGKAVTAEIASQPGWTTTAPNNNHGVKGTKGDAVSNGKPGEDGNDGPDGIARAAVILQAQ</sequence>
<keyword evidence="2" id="KW-0732">Signal</keyword>